<dbReference type="Pfam" id="PF14534">
    <property type="entry name" value="DUF4440"/>
    <property type="match status" value="1"/>
</dbReference>
<dbReference type="STRING" id="476157.GCA_001663155_01552"/>
<reference evidence="2 3" key="1">
    <citation type="submission" date="2019-07" db="EMBL/GenBank/DDBJ databases">
        <title>Genomic Encyclopedia of Archaeal and Bacterial Type Strains, Phase II (KMG-II): from individual species to whole genera.</title>
        <authorList>
            <person name="Goeker M."/>
        </authorList>
    </citation>
    <scope>NUCLEOTIDE SEQUENCE [LARGE SCALE GENOMIC DNA]</scope>
    <source>
        <strain evidence="2 3">ATCC BAA-2084</strain>
    </source>
</reference>
<dbReference type="EMBL" id="VLLK01000001">
    <property type="protein sequence ID" value="TWJ10145.1"/>
    <property type="molecule type" value="Genomic_DNA"/>
</dbReference>
<dbReference type="InterPro" id="IPR027843">
    <property type="entry name" value="DUF4440"/>
</dbReference>
<dbReference type="OrthoDB" id="7564479at2"/>
<keyword evidence="3" id="KW-1185">Reference proteome</keyword>
<accession>A0A562UWY5</accession>
<dbReference type="SUPFAM" id="SSF54427">
    <property type="entry name" value="NTF2-like"/>
    <property type="match status" value="1"/>
</dbReference>
<evidence type="ECO:0000313" key="3">
    <source>
        <dbReference type="Proteomes" id="UP000320547"/>
    </source>
</evidence>
<dbReference type="RefSeq" id="WP_067599473.1">
    <property type="nucleotide sequence ID" value="NZ_CP015963.1"/>
</dbReference>
<evidence type="ECO:0000259" key="1">
    <source>
        <dbReference type="Pfam" id="PF14534"/>
    </source>
</evidence>
<comment type="caution">
    <text evidence="2">The sequence shown here is derived from an EMBL/GenBank/DDBJ whole genome shotgun (WGS) entry which is preliminary data.</text>
</comment>
<organism evidence="2 3">
    <name type="scientific">Altererythrobacter ishigakiensis</name>
    <dbReference type="NCBI Taxonomy" id="476157"/>
    <lineage>
        <taxon>Bacteria</taxon>
        <taxon>Pseudomonadati</taxon>
        <taxon>Pseudomonadota</taxon>
        <taxon>Alphaproteobacteria</taxon>
        <taxon>Sphingomonadales</taxon>
        <taxon>Erythrobacteraceae</taxon>
        <taxon>Altererythrobacter</taxon>
    </lineage>
</organism>
<gene>
    <name evidence="2" type="ORF">JN10_1804</name>
</gene>
<name>A0A562UWY5_9SPHN</name>
<protein>
    <submittedName>
        <fullName evidence="2">Uncharacterized protein DUF4440</fullName>
    </submittedName>
</protein>
<proteinExistence type="predicted"/>
<dbReference type="AlphaFoldDB" id="A0A562UWY5"/>
<dbReference type="InterPro" id="IPR032710">
    <property type="entry name" value="NTF2-like_dom_sf"/>
</dbReference>
<dbReference type="Gene3D" id="3.10.450.50">
    <property type="match status" value="1"/>
</dbReference>
<feature type="domain" description="DUF4440" evidence="1">
    <location>
        <begin position="8"/>
        <end position="117"/>
    </location>
</feature>
<dbReference type="Proteomes" id="UP000320547">
    <property type="component" value="Unassembled WGS sequence"/>
</dbReference>
<evidence type="ECO:0000313" key="2">
    <source>
        <dbReference type="EMBL" id="TWJ10145.1"/>
    </source>
</evidence>
<sequence length="142" mass="16815">MDEFTAKIEALEHQFMRSWMNRDRNAMKSLAASDFVFLLGAQTSAMLDRPSWLEASTTRFQLSAYRFKDLYVRQHKKMAVFAARMSIEARIGTEQLEGDVWITDLWQRGRIRHKWKLVERNMSRPDTNAAFPGLIKEMQLWR</sequence>